<sequence length="233" mass="27357">MEEKRVNKILADPMWCKNGDGKITFAEYRGTTPWIYFKSDPERRCIYWLAAYFEHFGVIPDFCRNRCWKVAIRPDTLSGLFGLSDILEKSGFMCKCGMDLRDYTFGPWAGFIYTNSLDEAHKIVSSYITPLPTVIKKGCTEMEERIPSTEWEATEAADQTREHDLNEFFDLEKKFNCSIYWHEQQNDKLKHEIKVEWIKHAIAIGDRTVKKVVTGFFDDPNYWDKLVVQSVNY</sequence>
<comment type="caution">
    <text evidence="1">The sequence shown here is derived from an EMBL/GenBank/DDBJ whole genome shotgun (WGS) entry which is preliminary data.</text>
</comment>
<proteinExistence type="predicted"/>
<accession>A0A0F9PBE4</accession>
<protein>
    <submittedName>
        <fullName evidence="1">Uncharacterized protein</fullName>
    </submittedName>
</protein>
<name>A0A0F9PBE4_9ZZZZ</name>
<evidence type="ECO:0000313" key="1">
    <source>
        <dbReference type="EMBL" id="KKN27439.1"/>
    </source>
</evidence>
<organism evidence="1">
    <name type="scientific">marine sediment metagenome</name>
    <dbReference type="NCBI Taxonomy" id="412755"/>
    <lineage>
        <taxon>unclassified sequences</taxon>
        <taxon>metagenomes</taxon>
        <taxon>ecological metagenomes</taxon>
    </lineage>
</organism>
<dbReference type="EMBL" id="LAZR01002637">
    <property type="protein sequence ID" value="KKN27439.1"/>
    <property type="molecule type" value="Genomic_DNA"/>
</dbReference>
<dbReference type="AlphaFoldDB" id="A0A0F9PBE4"/>
<gene>
    <name evidence="1" type="ORF">LCGC14_0864540</name>
</gene>
<reference evidence="1" key="1">
    <citation type="journal article" date="2015" name="Nature">
        <title>Complex archaea that bridge the gap between prokaryotes and eukaryotes.</title>
        <authorList>
            <person name="Spang A."/>
            <person name="Saw J.H."/>
            <person name="Jorgensen S.L."/>
            <person name="Zaremba-Niedzwiedzka K."/>
            <person name="Martijn J."/>
            <person name="Lind A.E."/>
            <person name="van Eijk R."/>
            <person name="Schleper C."/>
            <person name="Guy L."/>
            <person name="Ettema T.J."/>
        </authorList>
    </citation>
    <scope>NUCLEOTIDE SEQUENCE</scope>
</reference>